<evidence type="ECO:0000313" key="4">
    <source>
        <dbReference type="EMBL" id="VDK70106.1"/>
    </source>
</evidence>
<dbReference type="Gene3D" id="1.10.510.10">
    <property type="entry name" value="Transferase(Phosphotransferase) domain 1"/>
    <property type="match status" value="1"/>
</dbReference>
<keyword evidence="1" id="KW-0547">Nucleotide-binding</keyword>
<dbReference type="OrthoDB" id="4062651at2759"/>
<reference evidence="4 5" key="1">
    <citation type="submission" date="2018-11" db="EMBL/GenBank/DDBJ databases">
        <authorList>
            <consortium name="Pathogen Informatics"/>
        </authorList>
    </citation>
    <scope>NUCLEOTIDE SEQUENCE [LARGE SCALE GENOMIC DNA]</scope>
</reference>
<dbReference type="InterPro" id="IPR050198">
    <property type="entry name" value="Non-receptor_tyrosine_kinases"/>
</dbReference>
<dbReference type="SUPFAM" id="SSF56112">
    <property type="entry name" value="Protein kinase-like (PK-like)"/>
    <property type="match status" value="1"/>
</dbReference>
<dbReference type="SMART" id="SM00219">
    <property type="entry name" value="TyrKc"/>
    <property type="match status" value="1"/>
</dbReference>
<dbReference type="GO" id="GO:0004713">
    <property type="term" value="F:protein tyrosine kinase activity"/>
    <property type="evidence" value="ECO:0007669"/>
    <property type="project" value="InterPro"/>
</dbReference>
<dbReference type="GO" id="GO:0005524">
    <property type="term" value="F:ATP binding"/>
    <property type="evidence" value="ECO:0007669"/>
    <property type="project" value="UniProtKB-KW"/>
</dbReference>
<evidence type="ECO:0000256" key="1">
    <source>
        <dbReference type="ARBA" id="ARBA00022741"/>
    </source>
</evidence>
<proteinExistence type="predicted"/>
<dbReference type="PROSITE" id="PS50011">
    <property type="entry name" value="PROTEIN_KINASE_DOM"/>
    <property type="match status" value="1"/>
</dbReference>
<evidence type="ECO:0000256" key="2">
    <source>
        <dbReference type="ARBA" id="ARBA00022840"/>
    </source>
</evidence>
<accession>A0A3P6S6W5</accession>
<keyword evidence="5" id="KW-1185">Reference proteome</keyword>
<dbReference type="InterPro" id="IPR000719">
    <property type="entry name" value="Prot_kinase_dom"/>
</dbReference>
<dbReference type="EMBL" id="UYRU01041819">
    <property type="protein sequence ID" value="VDK70106.1"/>
    <property type="molecule type" value="Genomic_DNA"/>
</dbReference>
<dbReference type="PANTHER" id="PTHR24418">
    <property type="entry name" value="TYROSINE-PROTEIN KINASE"/>
    <property type="match status" value="1"/>
</dbReference>
<evidence type="ECO:0000313" key="5">
    <source>
        <dbReference type="Proteomes" id="UP000281553"/>
    </source>
</evidence>
<dbReference type="Proteomes" id="UP000281553">
    <property type="component" value="Unassembled WGS sequence"/>
</dbReference>
<dbReference type="InterPro" id="IPR011009">
    <property type="entry name" value="Kinase-like_dom_sf"/>
</dbReference>
<feature type="domain" description="Protein kinase" evidence="3">
    <location>
        <begin position="1"/>
        <end position="152"/>
    </location>
</feature>
<dbReference type="InterPro" id="IPR020635">
    <property type="entry name" value="Tyr_kinase_cat_dom"/>
</dbReference>
<sequence>MDYLENARSFHGDLRAANIFLAADFTVKVGNFGLNKILNDTDAHKQSRKYTLRWAAPETVKPGYIDSIKADVWSFAVLAFEVFTFASEPYADINVDEIIAKVSAGYRLPNPSDLGFACEKAAYNLMLDCWSDEPEVRPTFRDVCYLLKDIFSEDQDIYASLD</sequence>
<keyword evidence="2" id="KW-0067">ATP-binding</keyword>
<gene>
    <name evidence="4" type="ORF">DILT_LOCUS2219</name>
</gene>
<dbReference type="InterPro" id="IPR001245">
    <property type="entry name" value="Ser-Thr/Tyr_kinase_cat_dom"/>
</dbReference>
<dbReference type="PRINTS" id="PR00109">
    <property type="entry name" value="TYRKINASE"/>
</dbReference>
<dbReference type="Pfam" id="PF07714">
    <property type="entry name" value="PK_Tyr_Ser-Thr"/>
    <property type="match status" value="1"/>
</dbReference>
<protein>
    <recommendedName>
        <fullName evidence="3">Protein kinase domain-containing protein</fullName>
    </recommendedName>
</protein>
<name>A0A3P6S6W5_DIBLA</name>
<evidence type="ECO:0000259" key="3">
    <source>
        <dbReference type="PROSITE" id="PS50011"/>
    </source>
</evidence>
<dbReference type="AlphaFoldDB" id="A0A3P6S6W5"/>
<organism evidence="4 5">
    <name type="scientific">Dibothriocephalus latus</name>
    <name type="common">Fish tapeworm</name>
    <name type="synonym">Diphyllobothrium latum</name>
    <dbReference type="NCBI Taxonomy" id="60516"/>
    <lineage>
        <taxon>Eukaryota</taxon>
        <taxon>Metazoa</taxon>
        <taxon>Spiralia</taxon>
        <taxon>Lophotrochozoa</taxon>
        <taxon>Platyhelminthes</taxon>
        <taxon>Cestoda</taxon>
        <taxon>Eucestoda</taxon>
        <taxon>Diphyllobothriidea</taxon>
        <taxon>Diphyllobothriidae</taxon>
        <taxon>Dibothriocephalus</taxon>
    </lineage>
</organism>